<proteinExistence type="predicted"/>
<gene>
    <name evidence="2" type="ORF">C725_0065</name>
</gene>
<dbReference type="Proteomes" id="UP000011717">
    <property type="component" value="Unassembled WGS sequence"/>
</dbReference>
<reference evidence="2 3" key="1">
    <citation type="journal article" date="2013" name="Genome Announc.">
        <title>Draft Genome Sequence of Strain JLT2015T, Belonging to the Family Sphingomonadaceae of the Alphaproteobacteria.</title>
        <authorList>
            <person name="Tang K."/>
            <person name="Liu K."/>
            <person name="Li S."/>
            <person name="Jiao N."/>
        </authorList>
    </citation>
    <scope>NUCLEOTIDE SEQUENCE [LARGE SCALE GENOMIC DNA]</scope>
    <source>
        <strain evidence="2 3">JLT2015</strain>
    </source>
</reference>
<evidence type="ECO:0000313" key="2">
    <source>
        <dbReference type="EMBL" id="EMD84135.1"/>
    </source>
</evidence>
<accession>M2SFJ4</accession>
<dbReference type="EMBL" id="AMRV01000001">
    <property type="protein sequence ID" value="EMD84135.1"/>
    <property type="molecule type" value="Genomic_DNA"/>
</dbReference>
<evidence type="ECO:0000313" key="3">
    <source>
        <dbReference type="Proteomes" id="UP000011717"/>
    </source>
</evidence>
<feature type="compositionally biased region" description="Polar residues" evidence="1">
    <location>
        <begin position="23"/>
        <end position="34"/>
    </location>
</feature>
<sequence length="99" mass="10973">MAVRKHPRVDWDISADDKDGGSRFSSPTSVSGASLSDDEERERIEAINSAGAERSALRYLLERAAQELDALAALPTPDGRDRARRFARRVREMLDETAS</sequence>
<comment type="caution">
    <text evidence="2">The sequence shown here is derived from an EMBL/GenBank/DDBJ whole genome shotgun (WGS) entry which is preliminary data.</text>
</comment>
<dbReference type="AlphaFoldDB" id="M2SFJ4"/>
<name>M2SFJ4_9SPHN</name>
<protein>
    <submittedName>
        <fullName evidence="2">Uncharacterized protein</fullName>
    </submittedName>
</protein>
<organism evidence="2 3">
    <name type="scientific">Pacificimonas flava</name>
    <dbReference type="NCBI Taxonomy" id="1234595"/>
    <lineage>
        <taxon>Bacteria</taxon>
        <taxon>Pseudomonadati</taxon>
        <taxon>Pseudomonadota</taxon>
        <taxon>Alphaproteobacteria</taxon>
        <taxon>Sphingomonadales</taxon>
        <taxon>Sphingosinicellaceae</taxon>
        <taxon>Pacificimonas</taxon>
    </lineage>
</organism>
<feature type="region of interest" description="Disordered" evidence="1">
    <location>
        <begin position="1"/>
        <end position="41"/>
    </location>
</feature>
<keyword evidence="3" id="KW-1185">Reference proteome</keyword>
<feature type="compositionally biased region" description="Basic and acidic residues" evidence="1">
    <location>
        <begin position="8"/>
        <end position="21"/>
    </location>
</feature>
<evidence type="ECO:0000256" key="1">
    <source>
        <dbReference type="SAM" id="MobiDB-lite"/>
    </source>
</evidence>